<keyword evidence="2" id="KW-0812">Transmembrane</keyword>
<dbReference type="EMBL" id="LCWF01000028">
    <property type="protein sequence ID" value="KKY27135.1"/>
    <property type="molecule type" value="Genomic_DNA"/>
</dbReference>
<keyword evidence="2" id="KW-1133">Transmembrane helix</keyword>
<comment type="caution">
    <text evidence="3">The sequence shown here is derived from an EMBL/GenBank/DDBJ whole genome shotgun (WGS) entry which is preliminary data.</text>
</comment>
<evidence type="ECO:0000256" key="1">
    <source>
        <dbReference type="SAM" id="MobiDB-lite"/>
    </source>
</evidence>
<proteinExistence type="predicted"/>
<dbReference type="Proteomes" id="UP000053317">
    <property type="component" value="Unassembled WGS sequence"/>
</dbReference>
<feature type="region of interest" description="Disordered" evidence="1">
    <location>
        <begin position="309"/>
        <end position="338"/>
    </location>
</feature>
<dbReference type="GO" id="GO:0004932">
    <property type="term" value="F:mating-type factor pheromone receptor activity"/>
    <property type="evidence" value="ECO:0007669"/>
    <property type="project" value="InterPro"/>
</dbReference>
<dbReference type="OrthoDB" id="5402633at2759"/>
<dbReference type="GO" id="GO:0038038">
    <property type="term" value="C:G protein-coupled receptor homodimeric complex"/>
    <property type="evidence" value="ECO:0007669"/>
    <property type="project" value="TreeGrafter"/>
</dbReference>
<gene>
    <name evidence="3" type="ORF">UCRPC4_g01272</name>
</gene>
<dbReference type="InterPro" id="IPR000366">
    <property type="entry name" value="GPCR_STE2"/>
</dbReference>
<dbReference type="Pfam" id="PF02116">
    <property type="entry name" value="STE2"/>
    <property type="match status" value="1"/>
</dbReference>
<feature type="compositionally biased region" description="Polar residues" evidence="1">
    <location>
        <begin position="383"/>
        <end position="398"/>
    </location>
</feature>
<feature type="transmembrane region" description="Helical" evidence="2">
    <location>
        <begin position="178"/>
        <end position="198"/>
    </location>
</feature>
<dbReference type="PRINTS" id="PR00250">
    <property type="entry name" value="GPCRSTE2"/>
</dbReference>
<dbReference type="PANTHER" id="PTHR28009:SF1">
    <property type="entry name" value="PHEROMONE ALPHA FACTOR RECEPTOR"/>
    <property type="match status" value="1"/>
</dbReference>
<sequence length="465" mass="51382">MSATASDGIPYATQVSVPSGFNPQQQYAIFYNASGFAYDPIPLAVVDQLVLSSFVRLNFQYGVLFGMSFAMLISLVALTPAEKRRLWLFKLECISLILLMVRVICQGLVFSKTIYGRFLFNLVLDWSWVTTSDGVPVGFAAFTPWVLEVSVFCCLYIQAKAIVSAERPTTRRAILASLTTFYVIAFGFKGYYYVVALIQAYKPGTPNPLNTLTKAGTWLMTVAIALFSLVFSVNVYRVIRMRINMGLRRTDTLNVLFMVSVQSMIIPVIFALVENYDTLIPDAKGLAVQSIALLLPFGSLWAGSTAFMNRQEPRRQRPQTPPPRPPIPERNPDRLENPENIFENATVVSEEGTISGRHLVNSGSGYNYDENPFEEPSAIPLQDLSSGNNNRLNTGNAVSGSSGNPFSSSVAGPSVPRATVQSRTDDELDKLYPELAAGRNVPATRRPYHQQASPELRNFSLPGRL</sequence>
<organism evidence="3 4">
    <name type="scientific">Phaeomoniella chlamydospora</name>
    <name type="common">Phaeoacremonium chlamydosporum</name>
    <dbReference type="NCBI Taxonomy" id="158046"/>
    <lineage>
        <taxon>Eukaryota</taxon>
        <taxon>Fungi</taxon>
        <taxon>Dikarya</taxon>
        <taxon>Ascomycota</taxon>
        <taxon>Pezizomycotina</taxon>
        <taxon>Eurotiomycetes</taxon>
        <taxon>Chaetothyriomycetidae</taxon>
        <taxon>Phaeomoniellales</taxon>
        <taxon>Phaeomoniellaceae</taxon>
        <taxon>Phaeomoniella</taxon>
    </lineage>
</organism>
<feature type="compositionally biased region" description="Pro residues" evidence="1">
    <location>
        <begin position="319"/>
        <end position="329"/>
    </location>
</feature>
<evidence type="ECO:0000256" key="2">
    <source>
        <dbReference type="SAM" id="Phobius"/>
    </source>
</evidence>
<protein>
    <submittedName>
        <fullName evidence="3">Putative mating-type alpha-pheromone receptor</fullName>
    </submittedName>
</protein>
<feature type="transmembrane region" description="Helical" evidence="2">
    <location>
        <begin position="251"/>
        <end position="273"/>
    </location>
</feature>
<feature type="transmembrane region" description="Helical" evidence="2">
    <location>
        <begin position="93"/>
        <end position="115"/>
    </location>
</feature>
<keyword evidence="4" id="KW-1185">Reference proteome</keyword>
<dbReference type="InterPro" id="IPR027458">
    <property type="entry name" value="STE2_TM1-TM2_sf"/>
</dbReference>
<feature type="transmembrane region" description="Helical" evidence="2">
    <location>
        <begin position="59"/>
        <end position="81"/>
    </location>
</feature>
<dbReference type="AlphaFoldDB" id="A0A0G2HF89"/>
<keyword evidence="2" id="KW-0472">Membrane</keyword>
<keyword evidence="3" id="KW-0675">Receptor</keyword>
<feature type="region of interest" description="Disordered" evidence="1">
    <location>
        <begin position="366"/>
        <end position="465"/>
    </location>
</feature>
<reference evidence="3 4" key="1">
    <citation type="submission" date="2015-05" db="EMBL/GenBank/DDBJ databases">
        <title>Distinctive expansion of gene families associated with plant cell wall degradation and secondary metabolism in the genomes of grapevine trunk pathogens.</title>
        <authorList>
            <person name="Lawrence D.P."/>
            <person name="Travadon R."/>
            <person name="Rolshausen P.E."/>
            <person name="Baumgartner K."/>
        </authorList>
    </citation>
    <scope>NUCLEOTIDE SEQUENCE [LARGE SCALE GENOMIC DNA]</scope>
    <source>
        <strain evidence="3">UCRPC4</strain>
    </source>
</reference>
<dbReference type="PANTHER" id="PTHR28009">
    <property type="entry name" value="PHEROMONE ALPHA FACTOR RECEPTOR"/>
    <property type="match status" value="1"/>
</dbReference>
<feature type="transmembrane region" description="Helical" evidence="2">
    <location>
        <begin position="285"/>
        <end position="307"/>
    </location>
</feature>
<name>A0A0G2HF89_PHACM</name>
<feature type="compositionally biased region" description="Basic and acidic residues" evidence="1">
    <location>
        <begin position="423"/>
        <end position="432"/>
    </location>
</feature>
<dbReference type="Gene3D" id="1.10.287.920">
    <property type="entry name" value="Pheromone alpha factor receptor"/>
    <property type="match status" value="1"/>
</dbReference>
<evidence type="ECO:0000313" key="3">
    <source>
        <dbReference type="EMBL" id="KKY27135.1"/>
    </source>
</evidence>
<dbReference type="GO" id="GO:0000750">
    <property type="term" value="P:pheromone-dependent signal transduction involved in conjugation with cellular fusion"/>
    <property type="evidence" value="ECO:0007669"/>
    <property type="project" value="TreeGrafter"/>
</dbReference>
<evidence type="ECO:0000313" key="4">
    <source>
        <dbReference type="Proteomes" id="UP000053317"/>
    </source>
</evidence>
<feature type="transmembrane region" description="Helical" evidence="2">
    <location>
        <begin position="135"/>
        <end position="157"/>
    </location>
</feature>
<feature type="transmembrane region" description="Helical" evidence="2">
    <location>
        <begin position="218"/>
        <end position="239"/>
    </location>
</feature>
<accession>A0A0G2HF89</accession>
<feature type="compositionally biased region" description="Low complexity" evidence="1">
    <location>
        <begin position="399"/>
        <end position="412"/>
    </location>
</feature>
<reference evidence="3 4" key="2">
    <citation type="submission" date="2015-05" db="EMBL/GenBank/DDBJ databases">
        <authorList>
            <person name="Morales-Cruz A."/>
            <person name="Amrine K.C."/>
            <person name="Cantu D."/>
        </authorList>
    </citation>
    <scope>NUCLEOTIDE SEQUENCE [LARGE SCALE GENOMIC DNA]</scope>
    <source>
        <strain evidence="3">UCRPC4</strain>
    </source>
</reference>